<reference evidence="3" key="1">
    <citation type="submission" date="2015-02" db="EMBL/GenBank/DDBJ databases">
        <authorList>
            <person name="Chooi Y.-H."/>
        </authorList>
    </citation>
    <scope>NUCLEOTIDE SEQUENCE [LARGE SCALE GENOMIC DNA]</scope>
    <source>
        <strain evidence="3">strain Y</strain>
    </source>
</reference>
<proteinExistence type="predicted"/>
<organism evidence="2 3">
    <name type="scientific">Candidatus Filomicrobium marinum</name>
    <dbReference type="NCBI Taxonomy" id="1608628"/>
    <lineage>
        <taxon>Bacteria</taxon>
        <taxon>Pseudomonadati</taxon>
        <taxon>Pseudomonadota</taxon>
        <taxon>Alphaproteobacteria</taxon>
        <taxon>Hyphomicrobiales</taxon>
        <taxon>Hyphomicrobiaceae</taxon>
        <taxon>Filomicrobium</taxon>
    </lineage>
</organism>
<dbReference type="Proteomes" id="UP000033187">
    <property type="component" value="Chromosome 1"/>
</dbReference>
<sequence length="96" mass="10769">MNHSGKIAQYCQQDVDPKLQAETDFEKYCDGREEDSKKNAQEIAHTVVVVASMFNQFSHCFAVISLVSREKRLRTEQVPRRGSLASRGNPNAALDA</sequence>
<dbReference type="AlphaFoldDB" id="A0A0D6JCR4"/>
<feature type="region of interest" description="Disordered" evidence="1">
    <location>
        <begin position="74"/>
        <end position="96"/>
    </location>
</feature>
<dbReference type="KEGG" id="fiy:BN1229_v1_1267"/>
<dbReference type="KEGG" id="fil:BN1229_v1_1269"/>
<evidence type="ECO:0000313" key="2">
    <source>
        <dbReference type="EMBL" id="CPR17463.1"/>
    </source>
</evidence>
<dbReference type="EMBL" id="LN829119">
    <property type="protein sequence ID" value="CPR17463.1"/>
    <property type="molecule type" value="Genomic_DNA"/>
</dbReference>
<keyword evidence="3" id="KW-1185">Reference proteome</keyword>
<evidence type="ECO:0000256" key="1">
    <source>
        <dbReference type="SAM" id="MobiDB-lite"/>
    </source>
</evidence>
<protein>
    <submittedName>
        <fullName evidence="2">Uncharacterized protein</fullName>
    </submittedName>
</protein>
<accession>A0A0D6JCR4</accession>
<evidence type="ECO:0000313" key="3">
    <source>
        <dbReference type="Proteomes" id="UP000033187"/>
    </source>
</evidence>
<name>A0A0D6JCR4_9HYPH</name>
<gene>
    <name evidence="2" type="ORF">YBN1229_v1_1267</name>
</gene>